<proteinExistence type="inferred from homology"/>
<accession>A0A4W5MA60</accession>
<dbReference type="GO" id="GO:0005829">
    <property type="term" value="C:cytosol"/>
    <property type="evidence" value="ECO:0007669"/>
    <property type="project" value="TreeGrafter"/>
</dbReference>
<dbReference type="PROSITE" id="PS51203">
    <property type="entry name" value="CS"/>
    <property type="match status" value="1"/>
</dbReference>
<reference evidence="3" key="3">
    <citation type="submission" date="2025-09" db="UniProtKB">
        <authorList>
            <consortium name="Ensembl"/>
        </authorList>
    </citation>
    <scope>IDENTIFICATION</scope>
</reference>
<sequence>MAMLPKNLPRPEDCQGAKALWYDRKKYVIINFTVQNPKDVEVDIQDTFTVLSCKDVDDNNIYNHIYFYDKVIKFDSQVKVYDRSIHILIRKAKENVAWPRLQKDADLKPNWMAVDFDNWRDWENEEDEGMAEYEQYFDMIQDAGNKKGGPPAMDDLDDLVSTARIPLQFAFHNNH</sequence>
<dbReference type="PANTHER" id="PTHR22932">
    <property type="entry name" value="TELOMERASE-BINDING PROTEIN P23 HSP90 CO-CHAPERONE"/>
    <property type="match status" value="1"/>
</dbReference>
<reference evidence="3" key="2">
    <citation type="submission" date="2025-08" db="UniProtKB">
        <authorList>
            <consortium name="Ensembl"/>
        </authorList>
    </citation>
    <scope>IDENTIFICATION</scope>
</reference>
<dbReference type="GO" id="GO:0051131">
    <property type="term" value="P:chaperone-mediated protein complex assembly"/>
    <property type="evidence" value="ECO:0007669"/>
    <property type="project" value="TreeGrafter"/>
</dbReference>
<dbReference type="Gene3D" id="2.60.40.790">
    <property type="match status" value="1"/>
</dbReference>
<dbReference type="GO" id="GO:0006457">
    <property type="term" value="P:protein folding"/>
    <property type="evidence" value="ECO:0007669"/>
    <property type="project" value="TreeGrafter"/>
</dbReference>
<dbReference type="GO" id="GO:0051879">
    <property type="term" value="F:Hsp90 protein binding"/>
    <property type="evidence" value="ECO:0007669"/>
    <property type="project" value="InterPro"/>
</dbReference>
<dbReference type="PANTHER" id="PTHR22932:SF4">
    <property type="entry name" value="PROTEIN PTGES3L-RELATED"/>
    <property type="match status" value="1"/>
</dbReference>
<dbReference type="STRING" id="62062.ENSHHUP00000035297"/>
<comment type="similarity">
    <text evidence="1">Belongs to the p23/wos2 family.</text>
</comment>
<evidence type="ECO:0000259" key="2">
    <source>
        <dbReference type="PROSITE" id="PS51203"/>
    </source>
</evidence>
<evidence type="ECO:0000313" key="3">
    <source>
        <dbReference type="Ensembl" id="ENSHHUP00000035297.1"/>
    </source>
</evidence>
<dbReference type="Ensembl" id="ENSHHUT00000036715.1">
    <property type="protein sequence ID" value="ENSHHUP00000035297.1"/>
    <property type="gene ID" value="ENSHHUG00000022204.1"/>
</dbReference>
<dbReference type="Proteomes" id="UP000314982">
    <property type="component" value="Unassembled WGS sequence"/>
</dbReference>
<organism evidence="3 4">
    <name type="scientific">Hucho hucho</name>
    <name type="common">huchen</name>
    <dbReference type="NCBI Taxonomy" id="62062"/>
    <lineage>
        <taxon>Eukaryota</taxon>
        <taxon>Metazoa</taxon>
        <taxon>Chordata</taxon>
        <taxon>Craniata</taxon>
        <taxon>Vertebrata</taxon>
        <taxon>Euteleostomi</taxon>
        <taxon>Actinopterygii</taxon>
        <taxon>Neopterygii</taxon>
        <taxon>Teleostei</taxon>
        <taxon>Protacanthopterygii</taxon>
        <taxon>Salmoniformes</taxon>
        <taxon>Salmonidae</taxon>
        <taxon>Salmoninae</taxon>
        <taxon>Hucho</taxon>
    </lineage>
</organism>
<dbReference type="Pfam" id="PF04969">
    <property type="entry name" value="CS"/>
    <property type="match status" value="1"/>
</dbReference>
<dbReference type="GO" id="GO:0051087">
    <property type="term" value="F:protein-folding chaperone binding"/>
    <property type="evidence" value="ECO:0007669"/>
    <property type="project" value="TreeGrafter"/>
</dbReference>
<dbReference type="SUPFAM" id="SSF49764">
    <property type="entry name" value="HSP20-like chaperones"/>
    <property type="match status" value="1"/>
</dbReference>
<evidence type="ECO:0000313" key="4">
    <source>
        <dbReference type="Proteomes" id="UP000314982"/>
    </source>
</evidence>
<dbReference type="InterPro" id="IPR045250">
    <property type="entry name" value="p23-like"/>
</dbReference>
<name>A0A4W5MA60_9TELE</name>
<dbReference type="AlphaFoldDB" id="A0A4W5MA60"/>
<reference evidence="4" key="1">
    <citation type="submission" date="2018-06" db="EMBL/GenBank/DDBJ databases">
        <title>Genome assembly of Danube salmon.</title>
        <authorList>
            <person name="Macqueen D.J."/>
            <person name="Gundappa M.K."/>
        </authorList>
    </citation>
    <scope>NUCLEOTIDE SEQUENCE [LARGE SCALE GENOMIC DNA]</scope>
</reference>
<dbReference type="InterPro" id="IPR007052">
    <property type="entry name" value="CS_dom"/>
</dbReference>
<dbReference type="GO" id="GO:0005634">
    <property type="term" value="C:nucleus"/>
    <property type="evidence" value="ECO:0007669"/>
    <property type="project" value="TreeGrafter"/>
</dbReference>
<protein>
    <submittedName>
        <fullName evidence="3">Prostaglandin E synthase 3 like</fullName>
    </submittedName>
</protein>
<feature type="domain" description="CS" evidence="2">
    <location>
        <begin position="14"/>
        <end position="102"/>
    </location>
</feature>
<dbReference type="InterPro" id="IPR008978">
    <property type="entry name" value="HSP20-like_chaperone"/>
</dbReference>
<evidence type="ECO:0000256" key="1">
    <source>
        <dbReference type="ARBA" id="ARBA00025733"/>
    </source>
</evidence>
<keyword evidence="4" id="KW-1185">Reference proteome</keyword>
<dbReference type="GeneTree" id="ENSGT00940000163448"/>